<reference evidence="1" key="1">
    <citation type="submission" date="2016-06" db="UniProtKB">
        <authorList>
            <consortium name="WormBaseParasite"/>
        </authorList>
    </citation>
    <scope>IDENTIFICATION</scope>
</reference>
<accession>A0A183A2C0</accession>
<evidence type="ECO:0000313" key="1">
    <source>
        <dbReference type="WBParaSite" id="ECPE_0000110501-mRNA-1"/>
    </source>
</evidence>
<organism evidence="1">
    <name type="scientific">Echinostoma caproni</name>
    <dbReference type="NCBI Taxonomy" id="27848"/>
    <lineage>
        <taxon>Eukaryota</taxon>
        <taxon>Metazoa</taxon>
        <taxon>Spiralia</taxon>
        <taxon>Lophotrochozoa</taxon>
        <taxon>Platyhelminthes</taxon>
        <taxon>Trematoda</taxon>
        <taxon>Digenea</taxon>
        <taxon>Plagiorchiida</taxon>
        <taxon>Echinostomata</taxon>
        <taxon>Echinostomatoidea</taxon>
        <taxon>Echinostomatidae</taxon>
        <taxon>Echinostoma</taxon>
    </lineage>
</organism>
<sequence>LKRDLRAKLHIAPGERDMNDYEGSLLSEEVAVNIIEDVRKAAKRCLLCPFIGYA</sequence>
<name>A0A183A2C0_9TREM</name>
<protein>
    <submittedName>
        <fullName evidence="1">1-acyl-sn-glycerol-3-phosphate acyltransferase</fullName>
    </submittedName>
</protein>
<dbReference type="WBParaSite" id="ECPE_0000110501-mRNA-1">
    <property type="protein sequence ID" value="ECPE_0000110501-mRNA-1"/>
    <property type="gene ID" value="ECPE_0000110501"/>
</dbReference>
<dbReference type="AlphaFoldDB" id="A0A183A2C0"/>
<proteinExistence type="predicted"/>